<dbReference type="EMBL" id="CP098805">
    <property type="protein sequence ID" value="USJ31975.1"/>
    <property type="molecule type" value="Genomic_DNA"/>
</dbReference>
<dbReference type="SUPFAM" id="SSF50939">
    <property type="entry name" value="Sialidases"/>
    <property type="match status" value="1"/>
</dbReference>
<dbReference type="InterPro" id="IPR054490">
    <property type="entry name" value="BT_1020-like_b-sandwich_1"/>
</dbReference>
<name>A0ABY4XNF0_9BACT</name>
<evidence type="ECO:0000256" key="1">
    <source>
        <dbReference type="SAM" id="MobiDB-lite"/>
    </source>
</evidence>
<feature type="domain" description="BT-1020-like structural beta-sandwich" evidence="3">
    <location>
        <begin position="432"/>
        <end position="592"/>
    </location>
</feature>
<dbReference type="RefSeq" id="WP_235164763.1">
    <property type="nucleotide sequence ID" value="NZ_CP098805.1"/>
</dbReference>
<gene>
    <name evidence="5" type="ORF">NFI80_04385</name>
</gene>
<proteinExistence type="predicted"/>
<sequence length="618" mass="69097">MPDIKLKITTLVAVLCVQLSHAQDTVRYTGKTLVNVDYHHGALTPAIGVHSYQTLRVNREDPGKDTAITWTYNHAPNLVYWNNTFYLNYLSNPVGEHIPPGQTLLQTSKDGLIWTKPVTLFPPYKIPDGTKKKTHPGTAKDLYAVMHQRMGFYVSKSKKLLTLAYYGIALDAKDDPNDGNGIGRVVREIKQDSGFGPIYFIRPNASWNQKSGYPLYTESKDKEFVKACEELLANKLVTQQWVEEADRDDPLISLKGEYKALSAYHLPDGRVVGLWKNALTSISKDNGATWLYKPRRAPGFVNSNAKIWGQKTSDGKYATVYNPSEFRWPLAISVSDDGLNYKNLLLVNGEITSMRYGGNYKSYGPQYPRGISEGDGGLANGIPPDGKLWVSYSMNKEDIWVSSVPVPVRSVAEKHATDRFNELPNGKELSEWNIYSPLWAAVGIEKGADNTKFLSLKDSDPFDYAKAERVIPATKQLTAEIAVEPKQNDHGLLGIEFQDAKGTPGIRLSFDSTGNFRAKAGYRNKNLMTYKPGEKYEITVRLNTETRLYSVTVNGKNLGNNILFAPLESVSRITFRTGNTRRFPNADTPTDQMYDLPNAGGKDREAAYNVRYVTSKSE</sequence>
<dbReference type="Proteomes" id="UP001055420">
    <property type="component" value="Chromosome"/>
</dbReference>
<dbReference type="Pfam" id="PF24067">
    <property type="entry name" value="Beta-prop_BT_1020"/>
    <property type="match status" value="1"/>
</dbReference>
<accession>A0ABY4XNF0</accession>
<dbReference type="InterPro" id="IPR036278">
    <property type="entry name" value="Sialidase_sf"/>
</dbReference>
<protein>
    <submittedName>
        <fullName evidence="5">Exo-alpha-sialidase</fullName>
    </submittedName>
</protein>
<evidence type="ECO:0000313" key="6">
    <source>
        <dbReference type="Proteomes" id="UP001055420"/>
    </source>
</evidence>
<dbReference type="Pfam" id="PF13088">
    <property type="entry name" value="BNR_2"/>
    <property type="match status" value="1"/>
</dbReference>
<evidence type="ECO:0000259" key="4">
    <source>
        <dbReference type="Pfam" id="PF24067"/>
    </source>
</evidence>
<dbReference type="CDD" id="cd15482">
    <property type="entry name" value="Sialidase_non-viral"/>
    <property type="match status" value="1"/>
</dbReference>
<evidence type="ECO:0000259" key="2">
    <source>
        <dbReference type="Pfam" id="PF13088"/>
    </source>
</evidence>
<dbReference type="InterPro" id="IPR011040">
    <property type="entry name" value="Sialidase"/>
</dbReference>
<dbReference type="InterPro" id="IPR056425">
    <property type="entry name" value="Beta-prop_BT_1020"/>
</dbReference>
<feature type="compositionally biased region" description="Polar residues" evidence="1">
    <location>
        <begin position="579"/>
        <end position="591"/>
    </location>
</feature>
<feature type="region of interest" description="Disordered" evidence="1">
    <location>
        <begin position="579"/>
        <end position="601"/>
    </location>
</feature>
<dbReference type="Pfam" id="PF22585">
    <property type="entry name" value="Sialidase-like_CBM"/>
    <property type="match status" value="1"/>
</dbReference>
<organism evidence="5 6">
    <name type="scientific">Dyadobacter chenhuakuii</name>
    <dbReference type="NCBI Taxonomy" id="2909339"/>
    <lineage>
        <taxon>Bacteria</taxon>
        <taxon>Pseudomonadati</taxon>
        <taxon>Bacteroidota</taxon>
        <taxon>Cytophagia</taxon>
        <taxon>Cytophagales</taxon>
        <taxon>Spirosomataceae</taxon>
        <taxon>Dyadobacter</taxon>
    </lineage>
</organism>
<evidence type="ECO:0000259" key="3">
    <source>
        <dbReference type="Pfam" id="PF22585"/>
    </source>
</evidence>
<reference evidence="5" key="1">
    <citation type="submission" date="2022-06" db="EMBL/GenBank/DDBJ databases">
        <title>Novel species in genus Dyadobacter.</title>
        <authorList>
            <person name="Ma C."/>
        </authorList>
    </citation>
    <scope>NUCLEOTIDE SEQUENCE</scope>
    <source>
        <strain evidence="5">CY22</strain>
    </source>
</reference>
<feature type="domain" description="Sialidase" evidence="2">
    <location>
        <begin position="277"/>
        <end position="376"/>
    </location>
</feature>
<keyword evidence="6" id="KW-1185">Reference proteome</keyword>
<evidence type="ECO:0000313" key="5">
    <source>
        <dbReference type="EMBL" id="USJ31975.1"/>
    </source>
</evidence>
<feature type="domain" description="BT-1020-like N-terminal beta-propeller" evidence="4">
    <location>
        <begin position="24"/>
        <end position="257"/>
    </location>
</feature>